<evidence type="ECO:0000313" key="2">
    <source>
        <dbReference type="Proteomes" id="UP000807306"/>
    </source>
</evidence>
<organism evidence="1 2">
    <name type="scientific">Crepidotus variabilis</name>
    <dbReference type="NCBI Taxonomy" id="179855"/>
    <lineage>
        <taxon>Eukaryota</taxon>
        <taxon>Fungi</taxon>
        <taxon>Dikarya</taxon>
        <taxon>Basidiomycota</taxon>
        <taxon>Agaricomycotina</taxon>
        <taxon>Agaricomycetes</taxon>
        <taxon>Agaricomycetidae</taxon>
        <taxon>Agaricales</taxon>
        <taxon>Agaricineae</taxon>
        <taxon>Crepidotaceae</taxon>
        <taxon>Crepidotus</taxon>
    </lineage>
</organism>
<keyword evidence="2" id="KW-1185">Reference proteome</keyword>
<reference evidence="1" key="1">
    <citation type="submission" date="2020-11" db="EMBL/GenBank/DDBJ databases">
        <authorList>
            <consortium name="DOE Joint Genome Institute"/>
            <person name="Ahrendt S."/>
            <person name="Riley R."/>
            <person name="Andreopoulos W."/>
            <person name="Labutti K."/>
            <person name="Pangilinan J."/>
            <person name="Ruiz-Duenas F.J."/>
            <person name="Barrasa J.M."/>
            <person name="Sanchez-Garcia M."/>
            <person name="Camarero S."/>
            <person name="Miyauchi S."/>
            <person name="Serrano A."/>
            <person name="Linde D."/>
            <person name="Babiker R."/>
            <person name="Drula E."/>
            <person name="Ayuso-Fernandez I."/>
            <person name="Pacheco R."/>
            <person name="Padilla G."/>
            <person name="Ferreira P."/>
            <person name="Barriuso J."/>
            <person name="Kellner H."/>
            <person name="Castanera R."/>
            <person name="Alfaro M."/>
            <person name="Ramirez L."/>
            <person name="Pisabarro A.G."/>
            <person name="Kuo A."/>
            <person name="Tritt A."/>
            <person name="Lipzen A."/>
            <person name="He G."/>
            <person name="Yan M."/>
            <person name="Ng V."/>
            <person name="Cullen D."/>
            <person name="Martin F."/>
            <person name="Rosso M.-N."/>
            <person name="Henrissat B."/>
            <person name="Hibbett D."/>
            <person name="Martinez A.T."/>
            <person name="Grigoriev I.V."/>
        </authorList>
    </citation>
    <scope>NUCLEOTIDE SEQUENCE</scope>
    <source>
        <strain evidence="1">CBS 506.95</strain>
    </source>
</reference>
<evidence type="ECO:0000313" key="1">
    <source>
        <dbReference type="EMBL" id="KAF9522372.1"/>
    </source>
</evidence>
<dbReference type="EMBL" id="MU157948">
    <property type="protein sequence ID" value="KAF9522372.1"/>
    <property type="molecule type" value="Genomic_DNA"/>
</dbReference>
<protein>
    <submittedName>
        <fullName evidence="1">Uncharacterized protein</fullName>
    </submittedName>
</protein>
<name>A0A9P6E4I7_9AGAR</name>
<gene>
    <name evidence="1" type="ORF">CPB83DRAFT_114028</name>
</gene>
<dbReference type="Proteomes" id="UP000807306">
    <property type="component" value="Unassembled WGS sequence"/>
</dbReference>
<dbReference type="AlphaFoldDB" id="A0A9P6E4I7"/>
<sequence>MEHQGTHLLESKMARNAGVIIFPDGLQVNRETTENVTSPVSTTQPTIAEAQLESSFTPPSALGDATWLEGVGKEKLFWSQSSFQFKTAGCFGCEMIKKYIRIPSI</sequence>
<proteinExistence type="predicted"/>
<accession>A0A9P6E4I7</accession>
<comment type="caution">
    <text evidence="1">The sequence shown here is derived from an EMBL/GenBank/DDBJ whole genome shotgun (WGS) entry which is preliminary data.</text>
</comment>